<dbReference type="Gene3D" id="3.40.50.12780">
    <property type="entry name" value="N-terminal domain of ligase-like"/>
    <property type="match status" value="1"/>
</dbReference>
<dbReference type="InterPro" id="IPR001242">
    <property type="entry name" value="Condensation_dom"/>
</dbReference>
<dbReference type="InterPro" id="IPR020802">
    <property type="entry name" value="TesA-like"/>
</dbReference>
<keyword evidence="7" id="KW-1185">Reference proteome</keyword>
<dbReference type="KEGG" id="sfk:KY5_0656c"/>
<dbReference type="SUPFAM" id="SSF47336">
    <property type="entry name" value="ACP-like"/>
    <property type="match status" value="2"/>
</dbReference>
<dbReference type="GO" id="GO:0043041">
    <property type="term" value="P:amino acid activation for nonribosomal peptide biosynthetic process"/>
    <property type="evidence" value="ECO:0007669"/>
    <property type="project" value="TreeGrafter"/>
</dbReference>
<dbReference type="PROSITE" id="PS50075">
    <property type="entry name" value="CARRIER"/>
    <property type="match status" value="2"/>
</dbReference>
<dbReference type="InterPro" id="IPR009081">
    <property type="entry name" value="PP-bd_ACP"/>
</dbReference>
<proteinExistence type="inferred from homology"/>
<dbReference type="InterPro" id="IPR036736">
    <property type="entry name" value="ACP-like_sf"/>
</dbReference>
<dbReference type="Pfam" id="PF00668">
    <property type="entry name" value="Condensation"/>
    <property type="match status" value="2"/>
</dbReference>
<dbReference type="Gene3D" id="3.30.300.30">
    <property type="match status" value="2"/>
</dbReference>
<dbReference type="PROSITE" id="PS00455">
    <property type="entry name" value="AMP_BINDING"/>
    <property type="match status" value="1"/>
</dbReference>
<keyword evidence="4" id="KW-0597">Phosphoprotein</keyword>
<dbReference type="InterPro" id="IPR023213">
    <property type="entry name" value="CAT-like_dom_sf"/>
</dbReference>
<accession>A0A291Q2H8</accession>
<dbReference type="InterPro" id="IPR045851">
    <property type="entry name" value="AMP-bd_C_sf"/>
</dbReference>
<dbReference type="SUPFAM" id="SSF53474">
    <property type="entry name" value="alpha/beta-Hydrolases"/>
    <property type="match status" value="1"/>
</dbReference>
<dbReference type="RefSeq" id="WP_098240743.1">
    <property type="nucleotide sequence ID" value="NZ_CP022685.1"/>
</dbReference>
<dbReference type="PANTHER" id="PTHR45527:SF1">
    <property type="entry name" value="FATTY ACID SYNTHASE"/>
    <property type="match status" value="1"/>
</dbReference>
<evidence type="ECO:0000256" key="2">
    <source>
        <dbReference type="ARBA" id="ARBA00006432"/>
    </source>
</evidence>
<dbReference type="InterPro" id="IPR029058">
    <property type="entry name" value="AB_hydrolase_fold"/>
</dbReference>
<sequence>MSQPGLEEILPLSPLQEGMFFHSVYDESAPDLYAVQLVVDLEGPLDRAALRAAAEGLLRRHANLRSSFRYEGVNRPLQLVHREVPVPWNDVDLTPLKEEDRAAEADRVVTEDRGRRLDLSKPPLMRFTLVRIDDDRHRFLLTFHHILLDGWSLPVLWRELFALYNSRGDASKLPHVRPYRDYLAWLQGQDRVAAENAWREALADLEGPTLVAPDAGTVSMVPGQVNVRLSKEVTDRLTDWARDEGLTMGTVLQGVWAVVLSRLTGRDDVVAGVTVSGRPSEIDGVEGMLGLFINTVPMRARLRPSEPMAAFLRRLQETQTRLLPHQHIGLADISKAVGAEGRGGLFDTLTVFENYPSGGGGGASSAALKVTRVDSQDANHYPLSLIGAPGERIWLRLDHRPDLYDEAAARQIMDRAVRALEAVAAAPESPVARITAAAEPGGADTLARDLTGAERAVPDAPLAQLFRDQVLRVPDAPALVHDGGVVTYAELDERANRLAHRLIDEGVRPDSPVVLLLERSPEVPVAVLGALKAGGHYVPLHHSYPLERMRQAVADVGAEVVVTDLATAERAEELGLRTVVVDARDGGSWPSTDPGVTVSPDQAAYTMFTSGSTGRPKGVVVTQRGVAELAFDARWHTGAHERVLMNATLAFDASTYELWVPLLAGHQIVVVPPGEVDVDAVERTVTRHRVTGALLTTALFNLLAEERPGVFAGMRDITTGGDAASAEAFRRVLEHCPGVTVSNLYGPTEITMNATHHAVTDAGALGSVVPIGGPMDNTRLYVLDANLLPVPDGVPGELHVAGAGLARGYAGRTALTAERFVADPFGPPGTRMYRTGDLVRRTADGVLEFAGRADHQVKIRGFRIEPGEVEDTIARHPSVGQTVVLPRLDNADEKRLVAYVVPAAGGEDTLDIEELRAHTAQTLPGYMVPTAYVPLVSLPVLPNGKVNRKALPEPDWDTAVLGRGPRNPREEILCGLFAEVLGVARVGIDEDLFELGGNSLMATRLVSRIRSTLKTELAIRELFEAPTVAALSGVLDRTGGGRTGIRAASPRPTRVPLSFAQQRLWFLHKVEGASPTYNLPVPLRLSGRLDDAALRAALADVVARHEPLRTVFAEDATGPYQKVLPSAPVDVETVPTTEERLRGLLDEAVEHRFELSGEQPLKVWLFRLSETEHVLLLLMHHIAADGWSMPLLRRDLTVAYAARVADRAPEWQPLPVNYGDYALWQREMLGSEDVADSAMSRQLAHWKEELAGLPEELELPADHERPRVASGDGGMLIFDVPEGTHAGLARLARDTRSTLFMVVQAGLAGLLSRLGAGTDIPIGTPIAGRTDDAIGELVGFFVNTLVLRTDVSGDPTFKELIARVRDTDLAAYAHQDVPFERLVEVLNPERSLSRHPLFQVQLSFNNNDQQAAASVQGRLPGLTVSNEPVTVNTAKFDLLFSFAERRGADGTPAGMQASLEYSRDLFGDRTAQSLVDSLLRLLDMAVENPAARVRRIDVLSAEEREQVLTAWNDTGEERPWRSLPELFQERVALVPDTFAVVHEDVADDGTPRGVERLTYAQLNARANQIARLLIDLGVGPETYVAVAMPRSPLQVTAVWGILKTGAAYVPIDPTHPAERVAYMLSDAEPTVVLTSSAVVDLLPGERADHLVLDDPAVRETLGAFADTDVTDAERPPLLPDHPLYVIYTSGSTGLPKPVVMRAGGPANLIAWQDVLLPQSRITAQFAPVGFDVSVQEILSALVYGKTLVQCPEDVRRDAERLVAWLDRHQVQELFAPNLVVEAISDAACERGMDLPALRDIVQAGEALVPSESIRAFHARVPGRRLHNQYGPAETHVVTGCVLPEDAAGWPAAPAMGGPITGVRLYVLDEALRPVAAGRSGELYLAGTGVGRGYLNRPGMTAERFVADPFGTPGGRMYRTGDVVRWTQEGQIRYVGRADFQVKIRGFRIEPGEVEGVLTRHPAVAKAVVLARDEGRGEKRLVAYVVPDASAGESGGAVDDEELAAHVRQSLPDYMVPSAFVTMDAFPLTRNGKLDRRALPDPGLRPASFVHPRTPEEKVLADLFAELLGLPAVSVHDDFFRLGGHSFLATRLVRRVQSDLGVEISVRTVFEASTPAGLARELGSDTSSDPLAPLLPLRPRGDRPALFCVHPGSGTSWSFAGLLTHLDTDQPVYGLQSRGLTEPDEMPGTIKEMAADYIERMRTVQPTGPYAVLGWSFGGLVAHAIAVQLEEQGEEVSVLGIMDTYPPDLEAEAPNWSDAEIIAPLLASGFDFDLTQLAEDRDAVLGRYAAYLDEENSRLAALGEEGLVKSMNAYVHNNRLMKTFDPGVFGGDVLFFTAARPTPGIEHPEEVQERLVPESWRPYVKGTIADHVVDTTHGGMLSEAEAVAAIGRALAQEL</sequence>
<dbReference type="EMBL" id="CP022685">
    <property type="protein sequence ID" value="ATL25674.1"/>
    <property type="molecule type" value="Genomic_DNA"/>
</dbReference>
<dbReference type="FunFam" id="3.30.300.30:FF:000010">
    <property type="entry name" value="Enterobactin synthetase component F"/>
    <property type="match status" value="2"/>
</dbReference>
<gene>
    <name evidence="6" type="ORF">KY5_0656c</name>
</gene>
<dbReference type="SMART" id="SM00823">
    <property type="entry name" value="PKS_PP"/>
    <property type="match status" value="2"/>
</dbReference>
<dbReference type="Pfam" id="PF00550">
    <property type="entry name" value="PP-binding"/>
    <property type="match status" value="2"/>
</dbReference>
<dbReference type="Gene3D" id="3.30.559.30">
    <property type="entry name" value="Nonribosomal peptide synthetase, condensation domain"/>
    <property type="match status" value="2"/>
</dbReference>
<dbReference type="InterPro" id="IPR010071">
    <property type="entry name" value="AA_adenyl_dom"/>
</dbReference>
<dbReference type="FunFam" id="3.40.50.980:FF:000001">
    <property type="entry name" value="Non-ribosomal peptide synthetase"/>
    <property type="match status" value="2"/>
</dbReference>
<dbReference type="CDD" id="cd12117">
    <property type="entry name" value="A_NRPS_Srf_like"/>
    <property type="match status" value="1"/>
</dbReference>
<dbReference type="Gene3D" id="3.30.559.10">
    <property type="entry name" value="Chloramphenicol acetyltransferase-like domain"/>
    <property type="match status" value="2"/>
</dbReference>
<dbReference type="SMART" id="SM00824">
    <property type="entry name" value="PKS_TE"/>
    <property type="match status" value="1"/>
</dbReference>
<evidence type="ECO:0000313" key="6">
    <source>
        <dbReference type="EMBL" id="ATL25674.1"/>
    </source>
</evidence>
<dbReference type="GO" id="GO:0003824">
    <property type="term" value="F:catalytic activity"/>
    <property type="evidence" value="ECO:0007669"/>
    <property type="project" value="InterPro"/>
</dbReference>
<dbReference type="GO" id="GO:0005829">
    <property type="term" value="C:cytosol"/>
    <property type="evidence" value="ECO:0007669"/>
    <property type="project" value="TreeGrafter"/>
</dbReference>
<evidence type="ECO:0000256" key="3">
    <source>
        <dbReference type="ARBA" id="ARBA00022450"/>
    </source>
</evidence>
<evidence type="ECO:0000256" key="4">
    <source>
        <dbReference type="ARBA" id="ARBA00022553"/>
    </source>
</evidence>
<dbReference type="Gene3D" id="3.40.50.1820">
    <property type="entry name" value="alpha/beta hydrolase"/>
    <property type="match status" value="1"/>
</dbReference>
<protein>
    <submittedName>
        <fullName evidence="6">Siderophore biosynthesis non-ribosomal peptide synthetase modules, Bacillibactin synthetase component F</fullName>
    </submittedName>
</protein>
<dbReference type="InterPro" id="IPR001031">
    <property type="entry name" value="Thioesterase"/>
</dbReference>
<evidence type="ECO:0000259" key="5">
    <source>
        <dbReference type="PROSITE" id="PS50075"/>
    </source>
</evidence>
<dbReference type="GO" id="GO:0044550">
    <property type="term" value="P:secondary metabolite biosynthetic process"/>
    <property type="evidence" value="ECO:0007669"/>
    <property type="project" value="UniProtKB-ARBA"/>
</dbReference>
<dbReference type="FunFam" id="1.10.1200.10:FF:000016">
    <property type="entry name" value="Non-ribosomal peptide synthase"/>
    <property type="match status" value="1"/>
</dbReference>
<dbReference type="FunFam" id="3.40.50.12780:FF:000012">
    <property type="entry name" value="Non-ribosomal peptide synthetase"/>
    <property type="match status" value="1"/>
</dbReference>
<dbReference type="InterPro" id="IPR025110">
    <property type="entry name" value="AMP-bd_C"/>
</dbReference>
<dbReference type="Proteomes" id="UP000221011">
    <property type="component" value="Chromosome"/>
</dbReference>
<dbReference type="SUPFAM" id="SSF52777">
    <property type="entry name" value="CoA-dependent acyltransferases"/>
    <property type="match status" value="4"/>
</dbReference>
<dbReference type="GO" id="GO:0031177">
    <property type="term" value="F:phosphopantetheine binding"/>
    <property type="evidence" value="ECO:0007669"/>
    <property type="project" value="InterPro"/>
</dbReference>
<dbReference type="Pfam" id="PF00975">
    <property type="entry name" value="Thioesterase"/>
    <property type="match status" value="1"/>
</dbReference>
<dbReference type="CDD" id="cd19543">
    <property type="entry name" value="DCL_NRPS"/>
    <property type="match status" value="1"/>
</dbReference>
<dbReference type="Gene3D" id="2.30.38.10">
    <property type="entry name" value="Luciferase, Domain 3"/>
    <property type="match status" value="1"/>
</dbReference>
<dbReference type="SUPFAM" id="SSF56801">
    <property type="entry name" value="Acetyl-CoA synthetase-like"/>
    <property type="match status" value="2"/>
</dbReference>
<dbReference type="CDD" id="cd17651">
    <property type="entry name" value="A_NRPS_VisG_like"/>
    <property type="match status" value="1"/>
</dbReference>
<organism evidence="6 7">
    <name type="scientific">Streptomyces formicae</name>
    <dbReference type="NCBI Taxonomy" id="1616117"/>
    <lineage>
        <taxon>Bacteria</taxon>
        <taxon>Bacillati</taxon>
        <taxon>Actinomycetota</taxon>
        <taxon>Actinomycetes</taxon>
        <taxon>Kitasatosporales</taxon>
        <taxon>Streptomycetaceae</taxon>
        <taxon>Streptomyces</taxon>
    </lineage>
</organism>
<evidence type="ECO:0000256" key="1">
    <source>
        <dbReference type="ARBA" id="ARBA00001957"/>
    </source>
</evidence>
<dbReference type="FunFam" id="1.10.1200.10:FF:000005">
    <property type="entry name" value="Nonribosomal peptide synthetase 1"/>
    <property type="match status" value="1"/>
</dbReference>
<dbReference type="InterPro" id="IPR020806">
    <property type="entry name" value="PKS_PP-bd"/>
</dbReference>
<dbReference type="InterPro" id="IPR020845">
    <property type="entry name" value="AMP-binding_CS"/>
</dbReference>
<dbReference type="Pfam" id="PF00501">
    <property type="entry name" value="AMP-binding"/>
    <property type="match status" value="2"/>
</dbReference>
<dbReference type="InterPro" id="IPR042099">
    <property type="entry name" value="ANL_N_sf"/>
</dbReference>
<dbReference type="Gene3D" id="1.10.1200.10">
    <property type="entry name" value="ACP-like"/>
    <property type="match status" value="1"/>
</dbReference>
<dbReference type="InterPro" id="IPR006162">
    <property type="entry name" value="Ppantetheine_attach_site"/>
</dbReference>
<feature type="domain" description="Carrier" evidence="5">
    <location>
        <begin position="2050"/>
        <end position="2125"/>
    </location>
</feature>
<dbReference type="InterPro" id="IPR000873">
    <property type="entry name" value="AMP-dep_synth/lig_dom"/>
</dbReference>
<dbReference type="NCBIfam" id="TIGR01733">
    <property type="entry name" value="AA-adenyl-dom"/>
    <property type="match status" value="2"/>
</dbReference>
<dbReference type="GO" id="GO:0008610">
    <property type="term" value="P:lipid biosynthetic process"/>
    <property type="evidence" value="ECO:0007669"/>
    <property type="project" value="UniProtKB-ARBA"/>
</dbReference>
<dbReference type="Pfam" id="PF13193">
    <property type="entry name" value="AMP-binding_C"/>
    <property type="match status" value="2"/>
</dbReference>
<dbReference type="GO" id="GO:0017000">
    <property type="term" value="P:antibiotic biosynthetic process"/>
    <property type="evidence" value="ECO:0007669"/>
    <property type="project" value="UniProtKB-ARBA"/>
</dbReference>
<dbReference type="GO" id="GO:0072330">
    <property type="term" value="P:monocarboxylic acid biosynthetic process"/>
    <property type="evidence" value="ECO:0007669"/>
    <property type="project" value="UniProtKB-ARBA"/>
</dbReference>
<comment type="cofactor">
    <cofactor evidence="1">
        <name>pantetheine 4'-phosphate</name>
        <dbReference type="ChEBI" id="CHEBI:47942"/>
    </cofactor>
</comment>
<dbReference type="PANTHER" id="PTHR45527">
    <property type="entry name" value="NONRIBOSOMAL PEPTIDE SYNTHETASE"/>
    <property type="match status" value="1"/>
</dbReference>
<keyword evidence="3" id="KW-0596">Phosphopantetheine</keyword>
<dbReference type="Gene3D" id="3.40.50.980">
    <property type="match status" value="2"/>
</dbReference>
<name>A0A291Q2H8_9ACTN</name>
<comment type="similarity">
    <text evidence="2">Belongs to the ATP-dependent AMP-binding enzyme family.</text>
</comment>
<feature type="domain" description="Carrier" evidence="5">
    <location>
        <begin position="964"/>
        <end position="1039"/>
    </location>
</feature>
<dbReference type="PROSITE" id="PS00012">
    <property type="entry name" value="PHOSPHOPANTETHEINE"/>
    <property type="match status" value="1"/>
</dbReference>
<dbReference type="FunFam" id="2.30.38.10:FF:000001">
    <property type="entry name" value="Non-ribosomal peptide synthetase PvdI"/>
    <property type="match status" value="2"/>
</dbReference>
<dbReference type="CDD" id="cd19540">
    <property type="entry name" value="LCL_NRPS-like"/>
    <property type="match status" value="1"/>
</dbReference>
<evidence type="ECO:0000313" key="7">
    <source>
        <dbReference type="Proteomes" id="UP000221011"/>
    </source>
</evidence>
<reference evidence="6 7" key="1">
    <citation type="submission" date="2017-08" db="EMBL/GenBank/DDBJ databases">
        <title>Complete Genome Sequence of Streptomyces formicae KY5, the formicamycin producer.</title>
        <authorList>
            <person name="Holmes N.A."/>
            <person name="Devine R."/>
            <person name="Qin Z."/>
            <person name="Seipke R.F."/>
            <person name="Wilkinson B."/>
            <person name="Hutchings M.I."/>
        </authorList>
    </citation>
    <scope>NUCLEOTIDE SEQUENCE [LARGE SCALE GENOMIC DNA]</scope>
    <source>
        <strain evidence="6 7">KY5</strain>
    </source>
</reference>